<dbReference type="InterPro" id="IPR000594">
    <property type="entry name" value="ThiF_NAD_FAD-bd"/>
</dbReference>
<comment type="similarity">
    <text evidence="1">Belongs to the HesA/MoeB/ThiF family.</text>
</comment>
<dbReference type="CDD" id="cd00158">
    <property type="entry name" value="RHOD"/>
    <property type="match status" value="1"/>
</dbReference>
<dbReference type="GO" id="GO:0004792">
    <property type="term" value="F:thiosulfate-cyanide sulfurtransferase activity"/>
    <property type="evidence" value="ECO:0007669"/>
    <property type="project" value="TreeGrafter"/>
</dbReference>
<dbReference type="CDD" id="cd00757">
    <property type="entry name" value="ThiF_MoeB_HesA_family"/>
    <property type="match status" value="1"/>
</dbReference>
<dbReference type="SMART" id="SM00450">
    <property type="entry name" value="RHOD"/>
    <property type="match status" value="1"/>
</dbReference>
<evidence type="ECO:0000256" key="8">
    <source>
        <dbReference type="ARBA" id="ARBA00066884"/>
    </source>
</evidence>
<keyword evidence="15" id="KW-0548">Nucleotidyltransferase</keyword>
<dbReference type="FunFam" id="3.40.50.720:FF:000033">
    <property type="entry name" value="Adenylyltransferase and sulfurtransferase MOCS3"/>
    <property type="match status" value="1"/>
</dbReference>
<name>A0A8A4TRY1_SULCO</name>
<sequence>MWNLNTEGKGACVDVLSRELARRAAERTLSKDEKSRYSRHLLLPEVGGEGQRKLRSARVLIIGAGGLGSPVALYLAAAGVGTLGLADFDRVEASNLQRQIIHGHADVGRPKVDSARERIEGLDPGVTVTVHPVNVTGENALDLIEQYDVVVDGSDNFATRYLVNDCCVLLNKPNVHGSVFRFEGQASVFYAPHGPCYRCLFPEPPPPGHMPNCAEGGVLGVLPGQIGLIQATETIKLILGVGRTLVGRLLMFDALGMGFEELKIGKWRDCPACGASPTITEPIDYQVFCGGDAAAEALAPDEHLSVTALKELRDQGVDHVLVDVRSPGEADICRIAGSRLIPQRKLAEAVGDWPRDRLLVVHCRSGVRSAESVVALKEMGFTRARSLDGGILAWLAAYDDEQPAY</sequence>
<dbReference type="EC" id="2.7.7.80" evidence="8"/>
<dbReference type="PROSITE" id="PS50206">
    <property type="entry name" value="RHODANESE_3"/>
    <property type="match status" value="1"/>
</dbReference>
<dbReference type="PANTHER" id="PTHR10953:SF102">
    <property type="entry name" value="ADENYLYLTRANSFERASE AND SULFURTRANSFERASE MOCS3"/>
    <property type="match status" value="1"/>
</dbReference>
<organism evidence="15 16">
    <name type="scientific">Sulfidibacter corallicola</name>
    <dbReference type="NCBI Taxonomy" id="2818388"/>
    <lineage>
        <taxon>Bacteria</taxon>
        <taxon>Pseudomonadati</taxon>
        <taxon>Acidobacteriota</taxon>
        <taxon>Holophagae</taxon>
        <taxon>Acanthopleuribacterales</taxon>
        <taxon>Acanthopleuribacteraceae</taxon>
        <taxon>Sulfidibacter</taxon>
    </lineage>
</organism>
<dbReference type="AlphaFoldDB" id="A0A8A4TRY1"/>
<keyword evidence="3" id="KW-0547">Nucleotide-binding</keyword>
<evidence type="ECO:0000256" key="4">
    <source>
        <dbReference type="ARBA" id="ARBA00022840"/>
    </source>
</evidence>
<dbReference type="GO" id="GO:0005524">
    <property type="term" value="F:ATP binding"/>
    <property type="evidence" value="ECO:0007669"/>
    <property type="project" value="UniProtKB-KW"/>
</dbReference>
<evidence type="ECO:0000256" key="7">
    <source>
        <dbReference type="ARBA" id="ARBA00063809"/>
    </source>
</evidence>
<dbReference type="Gene3D" id="3.40.250.10">
    <property type="entry name" value="Rhodanese-like domain"/>
    <property type="match status" value="1"/>
</dbReference>
<dbReference type="Pfam" id="PF00581">
    <property type="entry name" value="Rhodanese"/>
    <property type="match status" value="1"/>
</dbReference>
<evidence type="ECO:0000256" key="5">
    <source>
        <dbReference type="ARBA" id="ARBA00052218"/>
    </source>
</evidence>
<evidence type="ECO:0000256" key="9">
    <source>
        <dbReference type="ARBA" id="ARBA00073635"/>
    </source>
</evidence>
<dbReference type="InterPro" id="IPR001763">
    <property type="entry name" value="Rhodanese-like_dom"/>
</dbReference>
<proteinExistence type="inferred from homology"/>
<protein>
    <recommendedName>
        <fullName evidence="9">Molybdopterin-synthase adenylyltransferase</fullName>
        <ecNumber evidence="8">2.7.7.80</ecNumber>
    </recommendedName>
    <alternativeName>
        <fullName evidence="12">MoaD protein adenylase</fullName>
    </alternativeName>
    <alternativeName>
        <fullName evidence="10">Molybdopterin-converting factor subunit 1 adenylase</fullName>
    </alternativeName>
    <alternativeName>
        <fullName evidence="11">Sulfur carrier protein MoaD adenylyltransferase</fullName>
    </alternativeName>
</protein>
<accession>A0A8A4TRY1</accession>
<dbReference type="GO" id="GO:0061605">
    <property type="term" value="F:molybdopterin-synthase adenylyltransferase activity"/>
    <property type="evidence" value="ECO:0007669"/>
    <property type="project" value="UniProtKB-EC"/>
</dbReference>
<dbReference type="SUPFAM" id="SSF69572">
    <property type="entry name" value="Activating enzymes of the ubiquitin-like proteins"/>
    <property type="match status" value="1"/>
</dbReference>
<evidence type="ECO:0000256" key="1">
    <source>
        <dbReference type="ARBA" id="ARBA00009919"/>
    </source>
</evidence>
<keyword evidence="2" id="KW-0808">Transferase</keyword>
<keyword evidence="13" id="KW-0812">Transmembrane</keyword>
<keyword evidence="13" id="KW-1133">Transmembrane helix</keyword>
<dbReference type="GO" id="GO:0005829">
    <property type="term" value="C:cytosol"/>
    <property type="evidence" value="ECO:0007669"/>
    <property type="project" value="TreeGrafter"/>
</dbReference>
<dbReference type="NCBIfam" id="NF004281">
    <property type="entry name" value="PRK05690.1"/>
    <property type="match status" value="1"/>
</dbReference>
<dbReference type="Gene3D" id="3.40.50.720">
    <property type="entry name" value="NAD(P)-binding Rossmann-like Domain"/>
    <property type="match status" value="1"/>
</dbReference>
<evidence type="ECO:0000256" key="6">
    <source>
        <dbReference type="ARBA" id="ARBA00055169"/>
    </source>
</evidence>
<comment type="catalytic activity">
    <reaction evidence="5">
        <text>[molybdopterin-synthase sulfur-carrier protein]-C-terminal Gly-Gly + ATP + H(+) = [molybdopterin-synthase sulfur-carrier protein]-C-terminal Gly-Gly-AMP + diphosphate</text>
        <dbReference type="Rhea" id="RHEA:43616"/>
        <dbReference type="Rhea" id="RHEA-COMP:12159"/>
        <dbReference type="Rhea" id="RHEA-COMP:12202"/>
        <dbReference type="ChEBI" id="CHEBI:15378"/>
        <dbReference type="ChEBI" id="CHEBI:30616"/>
        <dbReference type="ChEBI" id="CHEBI:33019"/>
        <dbReference type="ChEBI" id="CHEBI:90618"/>
        <dbReference type="ChEBI" id="CHEBI:90778"/>
        <dbReference type="EC" id="2.7.7.80"/>
    </reaction>
</comment>
<dbReference type="PANTHER" id="PTHR10953">
    <property type="entry name" value="UBIQUITIN-ACTIVATING ENZYME E1"/>
    <property type="match status" value="1"/>
</dbReference>
<evidence type="ECO:0000256" key="10">
    <source>
        <dbReference type="ARBA" id="ARBA00075110"/>
    </source>
</evidence>
<feature type="transmembrane region" description="Helical" evidence="13">
    <location>
        <begin position="59"/>
        <end position="86"/>
    </location>
</feature>
<gene>
    <name evidence="15" type="primary">moeB</name>
    <name evidence="15" type="ORF">J3U87_07345</name>
</gene>
<dbReference type="Proteomes" id="UP000663929">
    <property type="component" value="Chromosome"/>
</dbReference>
<keyword evidence="13" id="KW-0472">Membrane</keyword>
<dbReference type="GO" id="GO:0008146">
    <property type="term" value="F:sulfotransferase activity"/>
    <property type="evidence" value="ECO:0007669"/>
    <property type="project" value="TreeGrafter"/>
</dbReference>
<dbReference type="InterPro" id="IPR035985">
    <property type="entry name" value="Ubiquitin-activating_enz"/>
</dbReference>
<evidence type="ECO:0000256" key="3">
    <source>
        <dbReference type="ARBA" id="ARBA00022741"/>
    </source>
</evidence>
<evidence type="ECO:0000259" key="14">
    <source>
        <dbReference type="PROSITE" id="PS50206"/>
    </source>
</evidence>
<evidence type="ECO:0000256" key="12">
    <source>
        <dbReference type="ARBA" id="ARBA00078531"/>
    </source>
</evidence>
<dbReference type="KEGG" id="scor:J3U87_07345"/>
<feature type="domain" description="Rhodanese" evidence="14">
    <location>
        <begin position="315"/>
        <end position="403"/>
    </location>
</feature>
<evidence type="ECO:0000256" key="2">
    <source>
        <dbReference type="ARBA" id="ARBA00022679"/>
    </source>
</evidence>
<keyword evidence="4" id="KW-0067">ATP-binding</keyword>
<comment type="subunit">
    <text evidence="7">Homodimer. Forms a stable heterotetrameric complex of 2 MoeB and 2 MoaD during adenylation of MoaD.</text>
</comment>
<evidence type="ECO:0000313" key="15">
    <source>
        <dbReference type="EMBL" id="QTD52273.1"/>
    </source>
</evidence>
<comment type="function">
    <text evidence="6">Catalyzes the adenylation by ATP of the carboxyl group of the C-terminal glycine of sulfur carrier protein MoaD.</text>
</comment>
<dbReference type="Pfam" id="PF00899">
    <property type="entry name" value="ThiF"/>
    <property type="match status" value="1"/>
</dbReference>
<dbReference type="InterPro" id="IPR036873">
    <property type="entry name" value="Rhodanese-like_dom_sf"/>
</dbReference>
<evidence type="ECO:0000313" key="16">
    <source>
        <dbReference type="Proteomes" id="UP000663929"/>
    </source>
</evidence>
<evidence type="ECO:0000256" key="11">
    <source>
        <dbReference type="ARBA" id="ARBA00075328"/>
    </source>
</evidence>
<reference evidence="15" key="1">
    <citation type="submission" date="2021-03" db="EMBL/GenBank/DDBJ databases">
        <title>Acanthopleuribacteraceae sp. M133.</title>
        <authorList>
            <person name="Wang G."/>
        </authorList>
    </citation>
    <scope>NUCLEOTIDE SEQUENCE</scope>
    <source>
        <strain evidence="15">M133</strain>
    </source>
</reference>
<keyword evidence="16" id="KW-1185">Reference proteome</keyword>
<dbReference type="InterPro" id="IPR045886">
    <property type="entry name" value="ThiF/MoeB/HesA"/>
</dbReference>
<dbReference type="GO" id="GO:0008641">
    <property type="term" value="F:ubiquitin-like modifier activating enzyme activity"/>
    <property type="evidence" value="ECO:0007669"/>
    <property type="project" value="InterPro"/>
</dbReference>
<evidence type="ECO:0000256" key="13">
    <source>
        <dbReference type="SAM" id="Phobius"/>
    </source>
</evidence>
<dbReference type="EMBL" id="CP071793">
    <property type="protein sequence ID" value="QTD52273.1"/>
    <property type="molecule type" value="Genomic_DNA"/>
</dbReference>